<protein>
    <submittedName>
        <fullName evidence="1">C-GCAxxG-C-C family protein</fullName>
    </submittedName>
</protein>
<comment type="caution">
    <text evidence="1">The sequence shown here is derived from an EMBL/GenBank/DDBJ whole genome shotgun (WGS) entry which is preliminary data.</text>
</comment>
<dbReference type="EMBL" id="DXGF01000105">
    <property type="protein sequence ID" value="HIW83784.1"/>
    <property type="molecule type" value="Genomic_DNA"/>
</dbReference>
<dbReference type="NCBIfam" id="TIGR01909">
    <property type="entry name" value="C_GCAxxG_C_C"/>
    <property type="match status" value="1"/>
</dbReference>
<dbReference type="InterPro" id="IPR010181">
    <property type="entry name" value="CGCAxxGCC_motif"/>
</dbReference>
<dbReference type="AlphaFoldDB" id="A0A9D1RA61"/>
<name>A0A9D1RA61_9FIRM</name>
<organism evidence="1 2">
    <name type="scientific">Candidatus Dorea gallistercoris</name>
    <dbReference type="NCBI Taxonomy" id="2838542"/>
    <lineage>
        <taxon>Bacteria</taxon>
        <taxon>Bacillati</taxon>
        <taxon>Bacillota</taxon>
        <taxon>Clostridia</taxon>
        <taxon>Lachnospirales</taxon>
        <taxon>Lachnospiraceae</taxon>
        <taxon>Dorea</taxon>
    </lineage>
</organism>
<accession>A0A9D1RA61</accession>
<dbReference type="Proteomes" id="UP000824263">
    <property type="component" value="Unassembled WGS sequence"/>
</dbReference>
<evidence type="ECO:0000313" key="2">
    <source>
        <dbReference type="Proteomes" id="UP000824263"/>
    </source>
</evidence>
<sequence length="140" mass="15581">MKQGKEQAVKNFQKSYNCCQAVACAYCEELGISERDMFRLTEGFGSGMGGLKDTCGALMGMFLTISLANSAGDMNDPYATKMDTYARFLEAAEAFREKRGSLYCRDLKTEEGLQPLECCVRCVETAAELTDQYLEKKGKR</sequence>
<proteinExistence type="predicted"/>
<dbReference type="Pfam" id="PF09719">
    <property type="entry name" value="C_GCAxxG_C_C"/>
    <property type="match status" value="1"/>
</dbReference>
<reference evidence="1" key="1">
    <citation type="journal article" date="2021" name="PeerJ">
        <title>Extensive microbial diversity within the chicken gut microbiome revealed by metagenomics and culture.</title>
        <authorList>
            <person name="Gilroy R."/>
            <person name="Ravi A."/>
            <person name="Getino M."/>
            <person name="Pursley I."/>
            <person name="Horton D.L."/>
            <person name="Alikhan N.F."/>
            <person name="Baker D."/>
            <person name="Gharbi K."/>
            <person name="Hall N."/>
            <person name="Watson M."/>
            <person name="Adriaenssens E.M."/>
            <person name="Foster-Nyarko E."/>
            <person name="Jarju S."/>
            <person name="Secka A."/>
            <person name="Antonio M."/>
            <person name="Oren A."/>
            <person name="Chaudhuri R.R."/>
            <person name="La Ragione R."/>
            <person name="Hildebrand F."/>
            <person name="Pallen M.J."/>
        </authorList>
    </citation>
    <scope>NUCLEOTIDE SEQUENCE</scope>
    <source>
        <strain evidence="1">ChiSxjej1B13-11762</strain>
    </source>
</reference>
<evidence type="ECO:0000313" key="1">
    <source>
        <dbReference type="EMBL" id="HIW83784.1"/>
    </source>
</evidence>
<reference evidence="1" key="2">
    <citation type="submission" date="2021-04" db="EMBL/GenBank/DDBJ databases">
        <authorList>
            <person name="Gilroy R."/>
        </authorList>
    </citation>
    <scope>NUCLEOTIDE SEQUENCE</scope>
    <source>
        <strain evidence="1">ChiSxjej1B13-11762</strain>
    </source>
</reference>
<gene>
    <name evidence="1" type="ORF">H9873_05625</name>
</gene>